<dbReference type="AlphaFoldDB" id="A0A840EFW8"/>
<evidence type="ECO:0000313" key="2">
    <source>
        <dbReference type="Proteomes" id="UP000576209"/>
    </source>
</evidence>
<sequence>MNIYTLIARAFASLFPATPAVCPVPQPIRVVKQPTRPGQMGRR</sequence>
<proteinExistence type="predicted"/>
<organism evidence="1 2">
    <name type="scientific">Neolewinella aquimaris</name>
    <dbReference type="NCBI Taxonomy" id="1835722"/>
    <lineage>
        <taxon>Bacteria</taxon>
        <taxon>Pseudomonadati</taxon>
        <taxon>Bacteroidota</taxon>
        <taxon>Saprospiria</taxon>
        <taxon>Saprospirales</taxon>
        <taxon>Lewinellaceae</taxon>
        <taxon>Neolewinella</taxon>
    </lineage>
</organism>
<accession>A0A840EFW8</accession>
<gene>
    <name evidence="1" type="ORF">GGR28_002443</name>
</gene>
<reference evidence="1 2" key="1">
    <citation type="submission" date="2020-08" db="EMBL/GenBank/DDBJ databases">
        <title>Genomic Encyclopedia of Type Strains, Phase IV (KMG-IV): sequencing the most valuable type-strain genomes for metagenomic binning, comparative biology and taxonomic classification.</title>
        <authorList>
            <person name="Goeker M."/>
        </authorList>
    </citation>
    <scope>NUCLEOTIDE SEQUENCE [LARGE SCALE GENOMIC DNA]</scope>
    <source>
        <strain evidence="1 2">DSM 105137</strain>
    </source>
</reference>
<evidence type="ECO:0000313" key="1">
    <source>
        <dbReference type="EMBL" id="MBB4079816.1"/>
    </source>
</evidence>
<comment type="caution">
    <text evidence="1">The sequence shown here is derived from an EMBL/GenBank/DDBJ whole genome shotgun (WGS) entry which is preliminary data.</text>
</comment>
<dbReference type="RefSeq" id="WP_262890776.1">
    <property type="nucleotide sequence ID" value="NZ_JACIFF010000006.1"/>
</dbReference>
<dbReference type="EMBL" id="JACIFF010000006">
    <property type="protein sequence ID" value="MBB4079816.1"/>
    <property type="molecule type" value="Genomic_DNA"/>
</dbReference>
<dbReference type="Proteomes" id="UP000576209">
    <property type="component" value="Unassembled WGS sequence"/>
</dbReference>
<name>A0A840EFW8_9BACT</name>
<protein>
    <submittedName>
        <fullName evidence="1">Uncharacterized protein</fullName>
    </submittedName>
</protein>
<keyword evidence="2" id="KW-1185">Reference proteome</keyword>